<evidence type="ECO:0000259" key="4">
    <source>
        <dbReference type="Pfam" id="PF02902"/>
    </source>
</evidence>
<evidence type="ECO:0000256" key="3">
    <source>
        <dbReference type="ARBA" id="ARBA00022801"/>
    </source>
</evidence>
<dbReference type="Proteomes" id="UP001151760">
    <property type="component" value="Unassembled WGS sequence"/>
</dbReference>
<dbReference type="EMBL" id="BQNB010012236">
    <property type="protein sequence ID" value="GJT00969.1"/>
    <property type="molecule type" value="Genomic_DNA"/>
</dbReference>
<feature type="domain" description="Ubiquitin-like protease family profile" evidence="4">
    <location>
        <begin position="86"/>
        <end position="126"/>
    </location>
</feature>
<dbReference type="Pfam" id="PF02902">
    <property type="entry name" value="Peptidase_C48"/>
    <property type="match status" value="1"/>
</dbReference>
<reference evidence="5" key="1">
    <citation type="journal article" date="2022" name="Int. J. Mol. Sci.">
        <title>Draft Genome of Tanacetum Coccineum: Genomic Comparison of Closely Related Tanacetum-Family Plants.</title>
        <authorList>
            <person name="Yamashiro T."/>
            <person name="Shiraishi A."/>
            <person name="Nakayama K."/>
            <person name="Satake H."/>
        </authorList>
    </citation>
    <scope>NUCLEOTIDE SEQUENCE</scope>
</reference>
<proteinExistence type="inferred from homology"/>
<reference evidence="5" key="2">
    <citation type="submission" date="2022-01" db="EMBL/GenBank/DDBJ databases">
        <authorList>
            <person name="Yamashiro T."/>
            <person name="Shiraishi A."/>
            <person name="Satake H."/>
            <person name="Nakayama K."/>
        </authorList>
    </citation>
    <scope>NUCLEOTIDE SEQUENCE</scope>
</reference>
<comment type="similarity">
    <text evidence="1">Belongs to the peptidase C48 family.</text>
</comment>
<evidence type="ECO:0000256" key="2">
    <source>
        <dbReference type="ARBA" id="ARBA00022670"/>
    </source>
</evidence>
<gene>
    <name evidence="5" type="ORF">Tco_0822138</name>
</gene>
<keyword evidence="3" id="KW-0378">Hydrolase</keyword>
<sequence length="147" mass="16759">MFSMGFGSLSHLKDAIVGGVKIQMLYQEQLVGRKSLSLTDLIVVTFLRRSCTRKKDEYGLLLCSDTSAKQHPLFYANGDKYATPWSDVDQVFFPINEMAQHWCLAHFDIVSGLVTFYDSGDTYDYESRDFYVRVRECLKGTGSSRNL</sequence>
<evidence type="ECO:0000256" key="1">
    <source>
        <dbReference type="ARBA" id="ARBA00005234"/>
    </source>
</evidence>
<organism evidence="5 6">
    <name type="scientific">Tanacetum coccineum</name>
    <dbReference type="NCBI Taxonomy" id="301880"/>
    <lineage>
        <taxon>Eukaryota</taxon>
        <taxon>Viridiplantae</taxon>
        <taxon>Streptophyta</taxon>
        <taxon>Embryophyta</taxon>
        <taxon>Tracheophyta</taxon>
        <taxon>Spermatophyta</taxon>
        <taxon>Magnoliopsida</taxon>
        <taxon>eudicotyledons</taxon>
        <taxon>Gunneridae</taxon>
        <taxon>Pentapetalae</taxon>
        <taxon>asterids</taxon>
        <taxon>campanulids</taxon>
        <taxon>Asterales</taxon>
        <taxon>Asteraceae</taxon>
        <taxon>Asteroideae</taxon>
        <taxon>Anthemideae</taxon>
        <taxon>Anthemidinae</taxon>
        <taxon>Tanacetum</taxon>
    </lineage>
</organism>
<dbReference type="SUPFAM" id="SSF54001">
    <property type="entry name" value="Cysteine proteinases"/>
    <property type="match status" value="1"/>
</dbReference>
<protein>
    <submittedName>
        <fullName evidence="5">Phospholipase-like protein</fullName>
    </submittedName>
</protein>
<dbReference type="InterPro" id="IPR003653">
    <property type="entry name" value="Peptidase_C48_C"/>
</dbReference>
<comment type="caution">
    <text evidence="5">The sequence shown here is derived from an EMBL/GenBank/DDBJ whole genome shotgun (WGS) entry which is preliminary data.</text>
</comment>
<dbReference type="InterPro" id="IPR038765">
    <property type="entry name" value="Papain-like_cys_pep_sf"/>
</dbReference>
<evidence type="ECO:0000313" key="5">
    <source>
        <dbReference type="EMBL" id="GJT00969.1"/>
    </source>
</evidence>
<keyword evidence="2" id="KW-0645">Protease</keyword>
<name>A0ABQ5AJ27_9ASTR</name>
<keyword evidence="6" id="KW-1185">Reference proteome</keyword>
<accession>A0ABQ5AJ27</accession>
<dbReference type="Gene3D" id="3.40.395.10">
    <property type="entry name" value="Adenoviral Proteinase, Chain A"/>
    <property type="match status" value="1"/>
</dbReference>
<evidence type="ECO:0000313" key="6">
    <source>
        <dbReference type="Proteomes" id="UP001151760"/>
    </source>
</evidence>